<proteinExistence type="inferred from homology"/>
<evidence type="ECO:0000256" key="2">
    <source>
        <dbReference type="ARBA" id="ARBA00012720"/>
    </source>
</evidence>
<keyword evidence="6 11" id="KW-0456">Lyase</keyword>
<dbReference type="EC" id="4.2.99.18" evidence="2"/>
<dbReference type="GO" id="GO:0034039">
    <property type="term" value="F:8-oxo-7,8-dihydroguanine DNA N-glycosylase activity"/>
    <property type="evidence" value="ECO:0007669"/>
    <property type="project" value="TreeGrafter"/>
</dbReference>
<accession>A0A9W8G8M0</accession>
<dbReference type="GO" id="GO:0005634">
    <property type="term" value="C:nucleus"/>
    <property type="evidence" value="ECO:0007669"/>
    <property type="project" value="TreeGrafter"/>
</dbReference>
<evidence type="ECO:0000313" key="11">
    <source>
        <dbReference type="EMBL" id="KAJ2678755.1"/>
    </source>
</evidence>
<dbReference type="OrthoDB" id="238681at2759"/>
<dbReference type="InterPro" id="IPR012904">
    <property type="entry name" value="OGG_N"/>
</dbReference>
<name>A0A9W8G8M0_9FUNG</name>
<organism evidence="11 12">
    <name type="scientific">Coemansia spiralis</name>
    <dbReference type="NCBI Taxonomy" id="417178"/>
    <lineage>
        <taxon>Eukaryota</taxon>
        <taxon>Fungi</taxon>
        <taxon>Fungi incertae sedis</taxon>
        <taxon>Zoopagomycota</taxon>
        <taxon>Kickxellomycotina</taxon>
        <taxon>Kickxellomycetes</taxon>
        <taxon>Kickxellales</taxon>
        <taxon>Kickxellaceae</taxon>
        <taxon>Coemansia</taxon>
    </lineage>
</organism>
<comment type="similarity">
    <text evidence="1">Belongs to the type-1 OGG1 family.</text>
</comment>
<comment type="catalytic activity">
    <reaction evidence="9">
        <text>2'-deoxyribonucleotide-(2'-deoxyribose 5'-phosphate)-2'-deoxyribonucleotide-DNA = a 3'-end 2'-deoxyribonucleotide-(2,3-dehydro-2,3-deoxyribose 5'-phosphate)-DNA + a 5'-end 5'-phospho-2'-deoxyribonucleoside-DNA + H(+)</text>
        <dbReference type="Rhea" id="RHEA:66592"/>
        <dbReference type="Rhea" id="RHEA-COMP:13180"/>
        <dbReference type="Rhea" id="RHEA-COMP:16897"/>
        <dbReference type="Rhea" id="RHEA-COMP:17067"/>
        <dbReference type="ChEBI" id="CHEBI:15378"/>
        <dbReference type="ChEBI" id="CHEBI:136412"/>
        <dbReference type="ChEBI" id="CHEBI:157695"/>
        <dbReference type="ChEBI" id="CHEBI:167181"/>
        <dbReference type="EC" id="4.2.99.18"/>
    </reaction>
</comment>
<sequence>MTVTKKEQPDIEPSWIDLNVKPSELQLDRTLMCGQAFRWKSTGEQEWTCALWDHVIDLKQTPETVLCRSLGHLPSANIAAHCPDSIVSALSDYFQLKESLESHCDRWAAIDPDFASLRKTQLGVRALRQPVVENLLTFIASSNNNIKRITMLIDKLSTRYGRPIDTLKGRFYTFPRVQDIAKDISIEDTLIKLGFGYRAKYYDKTIKLLAEHQDPEQFLLGLRSQPWAHAKAQLMQFSGVGPKVADCVCLMSLDKINAVPIDTHIWQIAQKRYVGRILASGLGSEHEIQVGDDKRKSLALLARQLASAKKPTMATYEAAQQLLLQLFSPHAGWAQLLLFTKDLPHLNDSKPAKQTKRKTEATVVARTVAVTVKSTMTLRSTRRKAK</sequence>
<dbReference type="SUPFAM" id="SSF55945">
    <property type="entry name" value="TATA-box binding protein-like"/>
    <property type="match status" value="1"/>
</dbReference>
<keyword evidence="3" id="KW-0227">DNA damage</keyword>
<keyword evidence="4" id="KW-0378">Hydrolase</keyword>
<evidence type="ECO:0000313" key="12">
    <source>
        <dbReference type="Proteomes" id="UP001151518"/>
    </source>
</evidence>
<dbReference type="InterPro" id="IPR003265">
    <property type="entry name" value="HhH-GPD_domain"/>
</dbReference>
<dbReference type="Proteomes" id="UP001151518">
    <property type="component" value="Unassembled WGS sequence"/>
</dbReference>
<dbReference type="PANTHER" id="PTHR10242">
    <property type="entry name" value="8-OXOGUANINE DNA GLYCOSYLASE"/>
    <property type="match status" value="1"/>
</dbReference>
<evidence type="ECO:0000259" key="10">
    <source>
        <dbReference type="SMART" id="SM00478"/>
    </source>
</evidence>
<dbReference type="Gene3D" id="1.10.340.30">
    <property type="entry name" value="Hypothetical protein, domain 2"/>
    <property type="match status" value="1"/>
</dbReference>
<dbReference type="AlphaFoldDB" id="A0A9W8G8M0"/>
<evidence type="ECO:0000256" key="1">
    <source>
        <dbReference type="ARBA" id="ARBA00010679"/>
    </source>
</evidence>
<keyword evidence="7" id="KW-0511">Multifunctional enzyme</keyword>
<evidence type="ECO:0000256" key="9">
    <source>
        <dbReference type="ARBA" id="ARBA00044632"/>
    </source>
</evidence>
<dbReference type="CDD" id="cd00056">
    <property type="entry name" value="ENDO3c"/>
    <property type="match status" value="1"/>
</dbReference>
<dbReference type="GO" id="GO:0006285">
    <property type="term" value="P:base-excision repair, AP site formation"/>
    <property type="evidence" value="ECO:0007669"/>
    <property type="project" value="UniProtKB-ARBA"/>
</dbReference>
<dbReference type="InterPro" id="IPR011257">
    <property type="entry name" value="DNA_glycosylase"/>
</dbReference>
<feature type="domain" description="HhH-GPD" evidence="10">
    <location>
        <begin position="140"/>
        <end position="308"/>
    </location>
</feature>
<evidence type="ECO:0000256" key="7">
    <source>
        <dbReference type="ARBA" id="ARBA00023268"/>
    </source>
</evidence>
<evidence type="ECO:0000256" key="3">
    <source>
        <dbReference type="ARBA" id="ARBA00022763"/>
    </source>
</evidence>
<dbReference type="SMART" id="SM00478">
    <property type="entry name" value="ENDO3c"/>
    <property type="match status" value="1"/>
</dbReference>
<dbReference type="GO" id="GO:0003684">
    <property type="term" value="F:damaged DNA binding"/>
    <property type="evidence" value="ECO:0007669"/>
    <property type="project" value="InterPro"/>
</dbReference>
<dbReference type="Gene3D" id="1.10.1670.10">
    <property type="entry name" value="Helix-hairpin-Helix base-excision DNA repair enzymes (C-terminal)"/>
    <property type="match status" value="1"/>
</dbReference>
<evidence type="ECO:0000256" key="5">
    <source>
        <dbReference type="ARBA" id="ARBA00023204"/>
    </source>
</evidence>
<dbReference type="EMBL" id="JANBTW010000018">
    <property type="protein sequence ID" value="KAJ2678755.1"/>
    <property type="molecule type" value="Genomic_DNA"/>
</dbReference>
<keyword evidence="5" id="KW-0234">DNA repair</keyword>
<dbReference type="Pfam" id="PF07934">
    <property type="entry name" value="OGG_N"/>
    <property type="match status" value="1"/>
</dbReference>
<dbReference type="GO" id="GO:0140078">
    <property type="term" value="F:class I DNA-(apurinic or apyrimidinic site) endonuclease activity"/>
    <property type="evidence" value="ECO:0007669"/>
    <property type="project" value="UniProtKB-EC"/>
</dbReference>
<reference evidence="11" key="1">
    <citation type="submission" date="2022-07" db="EMBL/GenBank/DDBJ databases">
        <title>Phylogenomic reconstructions and comparative analyses of Kickxellomycotina fungi.</title>
        <authorList>
            <person name="Reynolds N.K."/>
            <person name="Stajich J.E."/>
            <person name="Barry K."/>
            <person name="Grigoriev I.V."/>
            <person name="Crous P."/>
            <person name="Smith M.E."/>
        </authorList>
    </citation>
    <scope>NUCLEOTIDE SEQUENCE</scope>
    <source>
        <strain evidence="11">NRRL 3115</strain>
    </source>
</reference>
<comment type="caution">
    <text evidence="11">The sequence shown here is derived from an EMBL/GenBank/DDBJ whole genome shotgun (WGS) entry which is preliminary data.</text>
</comment>
<dbReference type="Gene3D" id="3.30.310.40">
    <property type="match status" value="1"/>
</dbReference>
<dbReference type="InterPro" id="IPR052054">
    <property type="entry name" value="Oxidative_DNA_repair_enzyme"/>
</dbReference>
<dbReference type="PANTHER" id="PTHR10242:SF2">
    <property type="entry name" value="N-GLYCOSYLASE_DNA LYASE"/>
    <property type="match status" value="1"/>
</dbReference>
<dbReference type="SUPFAM" id="SSF48150">
    <property type="entry name" value="DNA-glycosylase"/>
    <property type="match status" value="1"/>
</dbReference>
<gene>
    <name evidence="11" type="primary">OGG1</name>
    <name evidence="11" type="ORF">GGI25_002140</name>
</gene>
<evidence type="ECO:0000256" key="4">
    <source>
        <dbReference type="ARBA" id="ARBA00022801"/>
    </source>
</evidence>
<evidence type="ECO:0000256" key="8">
    <source>
        <dbReference type="ARBA" id="ARBA00023295"/>
    </source>
</evidence>
<keyword evidence="8" id="KW-0326">Glycosidase</keyword>
<protein>
    <recommendedName>
        <fullName evidence="2">DNA-(apurinic or apyrimidinic site) lyase</fullName>
        <ecNumber evidence="2">4.2.99.18</ecNumber>
    </recommendedName>
</protein>
<evidence type="ECO:0000256" key="6">
    <source>
        <dbReference type="ARBA" id="ARBA00023239"/>
    </source>
</evidence>
<dbReference type="GO" id="GO:0006289">
    <property type="term" value="P:nucleotide-excision repair"/>
    <property type="evidence" value="ECO:0007669"/>
    <property type="project" value="InterPro"/>
</dbReference>
<dbReference type="InterPro" id="IPR023170">
    <property type="entry name" value="HhH_base_excis_C"/>
</dbReference>